<evidence type="ECO:0000313" key="6">
    <source>
        <dbReference type="EMBL" id="TFV99273.1"/>
    </source>
</evidence>
<evidence type="ECO:0000256" key="1">
    <source>
        <dbReference type="ARBA" id="ARBA00023015"/>
    </source>
</evidence>
<dbReference type="PANTHER" id="PTHR30055">
    <property type="entry name" value="HTH-TYPE TRANSCRIPTIONAL REGULATOR RUTR"/>
    <property type="match status" value="1"/>
</dbReference>
<dbReference type="AlphaFoldDB" id="A0A4Y9R6I1"/>
<dbReference type="PRINTS" id="PR00455">
    <property type="entry name" value="HTHTETR"/>
</dbReference>
<dbReference type="InterPro" id="IPR050109">
    <property type="entry name" value="HTH-type_TetR-like_transc_reg"/>
</dbReference>
<name>A0A4Y9R6I1_9MICO</name>
<accession>A0A4Y9R6I1</accession>
<dbReference type="InterPro" id="IPR041674">
    <property type="entry name" value="TetR_C_22"/>
</dbReference>
<dbReference type="Pfam" id="PF17928">
    <property type="entry name" value="TetR_C_22"/>
    <property type="match status" value="1"/>
</dbReference>
<evidence type="ECO:0000256" key="3">
    <source>
        <dbReference type="ARBA" id="ARBA00023163"/>
    </source>
</evidence>
<feature type="DNA-binding region" description="H-T-H motif" evidence="4">
    <location>
        <begin position="49"/>
        <end position="68"/>
    </location>
</feature>
<sequence length="217" mass="24002">MPVGSIIGAEFPVALVRTEPIQQRGADRLNALLDAAATIVDEIGFDRLTTAMIAERSGASIGTVYRYFPDRIAVLQALRERAIARFRSRIVSLIETEAPSTWWDAVDLGITSFVELYRSEPGFRIIHFVDRERIPAAAGADDIEMPFSKLYSDVLTEVFGLDGGDDLAFHLEVAVEMMDAILSRAFAFDSNGDERYIDEARRVLHGYLTGLFGPVAD</sequence>
<proteinExistence type="predicted"/>
<dbReference type="PANTHER" id="PTHR30055:SF234">
    <property type="entry name" value="HTH-TYPE TRANSCRIPTIONAL REGULATOR BETI"/>
    <property type="match status" value="1"/>
</dbReference>
<dbReference type="EMBL" id="SPQZ01000002">
    <property type="protein sequence ID" value="TFV99273.1"/>
    <property type="molecule type" value="Genomic_DNA"/>
</dbReference>
<keyword evidence="7" id="KW-1185">Reference proteome</keyword>
<dbReference type="Pfam" id="PF00440">
    <property type="entry name" value="TetR_N"/>
    <property type="match status" value="1"/>
</dbReference>
<comment type="caution">
    <text evidence="6">The sequence shown here is derived from an EMBL/GenBank/DDBJ whole genome shotgun (WGS) entry which is preliminary data.</text>
</comment>
<dbReference type="GO" id="GO:0003700">
    <property type="term" value="F:DNA-binding transcription factor activity"/>
    <property type="evidence" value="ECO:0007669"/>
    <property type="project" value="TreeGrafter"/>
</dbReference>
<dbReference type="RefSeq" id="WP_135119763.1">
    <property type="nucleotide sequence ID" value="NZ_SPQZ01000002.1"/>
</dbReference>
<gene>
    <name evidence="6" type="ORF">E4M00_07215</name>
</gene>
<evidence type="ECO:0000313" key="7">
    <source>
        <dbReference type="Proteomes" id="UP000298127"/>
    </source>
</evidence>
<evidence type="ECO:0000259" key="5">
    <source>
        <dbReference type="PROSITE" id="PS50977"/>
    </source>
</evidence>
<dbReference type="Gene3D" id="1.10.357.10">
    <property type="entry name" value="Tetracycline Repressor, domain 2"/>
    <property type="match status" value="1"/>
</dbReference>
<dbReference type="GO" id="GO:0000976">
    <property type="term" value="F:transcription cis-regulatory region binding"/>
    <property type="evidence" value="ECO:0007669"/>
    <property type="project" value="TreeGrafter"/>
</dbReference>
<dbReference type="InterPro" id="IPR001647">
    <property type="entry name" value="HTH_TetR"/>
</dbReference>
<keyword evidence="2 4" id="KW-0238">DNA-binding</keyword>
<evidence type="ECO:0000256" key="4">
    <source>
        <dbReference type="PROSITE-ProRule" id="PRU00335"/>
    </source>
</evidence>
<feature type="domain" description="HTH tetR-type" evidence="5">
    <location>
        <begin position="26"/>
        <end position="86"/>
    </location>
</feature>
<organism evidence="6 7">
    <name type="scientific">Orlajensenia leifsoniae</name>
    <dbReference type="NCBI Taxonomy" id="2561933"/>
    <lineage>
        <taxon>Bacteria</taxon>
        <taxon>Bacillati</taxon>
        <taxon>Actinomycetota</taxon>
        <taxon>Actinomycetes</taxon>
        <taxon>Micrococcales</taxon>
        <taxon>Microbacteriaceae</taxon>
        <taxon>Orlajensenia</taxon>
    </lineage>
</organism>
<dbReference type="SUPFAM" id="SSF46689">
    <property type="entry name" value="Homeodomain-like"/>
    <property type="match status" value="1"/>
</dbReference>
<reference evidence="6 7" key="1">
    <citation type="journal article" date="2018" name="J. Microbiol.">
        <title>Leifsonia flava sp. nov., a novel actinobacterium isolated from the rhizosphere of Aquilegia viridiflora.</title>
        <authorList>
            <person name="Cai Y."/>
            <person name="Tao W.Z."/>
            <person name="Ma Y.J."/>
            <person name="Cheng J."/>
            <person name="Zhang M.Y."/>
            <person name="Zhang Y.X."/>
        </authorList>
    </citation>
    <scope>NUCLEOTIDE SEQUENCE [LARGE SCALE GENOMIC DNA]</scope>
    <source>
        <strain evidence="6 7">SYP-B2174</strain>
    </source>
</reference>
<dbReference type="PROSITE" id="PS50977">
    <property type="entry name" value="HTH_TETR_2"/>
    <property type="match status" value="1"/>
</dbReference>
<evidence type="ECO:0000256" key="2">
    <source>
        <dbReference type="ARBA" id="ARBA00023125"/>
    </source>
</evidence>
<dbReference type="Proteomes" id="UP000298127">
    <property type="component" value="Unassembled WGS sequence"/>
</dbReference>
<keyword evidence="3" id="KW-0804">Transcription</keyword>
<keyword evidence="1" id="KW-0805">Transcription regulation</keyword>
<dbReference type="InterPro" id="IPR009057">
    <property type="entry name" value="Homeodomain-like_sf"/>
</dbReference>
<protein>
    <submittedName>
        <fullName evidence="6">TetR/AcrR family transcriptional regulator</fullName>
    </submittedName>
</protein>